<evidence type="ECO:0000259" key="1">
    <source>
        <dbReference type="Pfam" id="PF18909"/>
    </source>
</evidence>
<organism evidence="2 3">
    <name type="scientific">Marinobacter adhaerens (strain DSM 23420 / HP15)</name>
    <dbReference type="NCBI Taxonomy" id="225937"/>
    <lineage>
        <taxon>Bacteria</taxon>
        <taxon>Pseudomonadati</taxon>
        <taxon>Pseudomonadota</taxon>
        <taxon>Gammaproteobacteria</taxon>
        <taxon>Pseudomonadales</taxon>
        <taxon>Marinobacteraceae</taxon>
        <taxon>Marinobacter</taxon>
    </lineage>
</organism>
<dbReference type="KEGG" id="mad:HP15_679"/>
<protein>
    <recommendedName>
        <fullName evidence="1">dATP/dGTP diphosphohydrolase N-terminal domain-containing protein</fullName>
    </recommendedName>
</protein>
<dbReference type="AlphaFoldDB" id="E4PPU2"/>
<reference evidence="2 3" key="1">
    <citation type="journal article" date="2010" name="Stand. Genomic Sci.">
        <title>Complete genome sequence of Marinobacter adhaerens type strain (HP15), a diatom-interacting marine microorganism.</title>
        <authorList>
            <person name="Gardes A."/>
            <person name="Kaeppel E."/>
            <person name="Shehzad A."/>
            <person name="Seebah S."/>
            <person name="Teeling H."/>
            <person name="Yarza P."/>
            <person name="Glockner F.O."/>
            <person name="Grossart H.P."/>
            <person name="Ullrich M.S."/>
        </authorList>
    </citation>
    <scope>NUCLEOTIDE SEQUENCE [LARGE SCALE GENOMIC DNA]</scope>
    <source>
        <strain evidence="3">DSM 23420 / HP15</strain>
    </source>
</reference>
<dbReference type="STRING" id="225937.HP15_679"/>
<dbReference type="Pfam" id="PF18909">
    <property type="entry name" value="dGTP_diPhyd_N"/>
    <property type="match status" value="1"/>
</dbReference>
<name>E4PPU2_MARAH</name>
<dbReference type="Proteomes" id="UP000007077">
    <property type="component" value="Chromosome"/>
</dbReference>
<dbReference type="InterPro" id="IPR044038">
    <property type="entry name" value="dATP/dGTP_diPOhydrolase_N"/>
</dbReference>
<dbReference type="EMBL" id="CP001978">
    <property type="protein sequence ID" value="ADP96443.1"/>
    <property type="molecule type" value="Genomic_DNA"/>
</dbReference>
<proteinExistence type="predicted"/>
<dbReference type="eggNOG" id="ENOG50337Y3">
    <property type="taxonomic scope" value="Bacteria"/>
</dbReference>
<feature type="domain" description="dATP/dGTP diphosphohydrolase N-terminal" evidence="1">
    <location>
        <begin position="1"/>
        <end position="80"/>
    </location>
</feature>
<reference evidence="3" key="2">
    <citation type="submission" date="2010-02" db="EMBL/GenBank/DDBJ databases">
        <title>Complete genome sequence of Marinobacter adhaerens type strain (HP15).</title>
        <authorList>
            <person name="Gaerdes A.A.M."/>
            <person name="Kaeppel E."/>
            <person name="Shezad A."/>
            <person name="Seebah S."/>
            <person name="Teeling H."/>
            <person name="Yarza P."/>
            <person name="Gloeckner F.O."/>
            <person name="Ullrich M.S."/>
        </authorList>
    </citation>
    <scope>NUCLEOTIDE SEQUENCE [LARGE SCALE GENOMIC DNA]</scope>
    <source>
        <strain evidence="3">DSM 23420 / HP15</strain>
    </source>
</reference>
<gene>
    <name evidence="2" type="ordered locus">HP15_679</name>
</gene>
<evidence type="ECO:0000313" key="3">
    <source>
        <dbReference type="Proteomes" id="UP000007077"/>
    </source>
</evidence>
<evidence type="ECO:0000313" key="2">
    <source>
        <dbReference type="EMBL" id="ADP96443.1"/>
    </source>
</evidence>
<accession>E4PPU2</accession>
<dbReference type="HOGENOM" id="CLU_2508799_0_0_6"/>
<sequence length="85" mass="9621">MDLIPPLMELETAKVLSVGAIKYHEDNWRQVPDLRRRYIAAARRHINALSQGIMLDDETGLHHAAHAVCCLMFLGEVELEALITE</sequence>
<dbReference type="PATRIC" id="fig|225937.3.peg.688"/>